<reference evidence="1 2" key="1">
    <citation type="journal article" date="2024" name="Nat. Commun.">
        <title>Phylogenomics reveals the evolutionary origins of lichenization in chlorophyte algae.</title>
        <authorList>
            <person name="Puginier C."/>
            <person name="Libourel C."/>
            <person name="Otte J."/>
            <person name="Skaloud P."/>
            <person name="Haon M."/>
            <person name="Grisel S."/>
            <person name="Petersen M."/>
            <person name="Berrin J.G."/>
            <person name="Delaux P.M."/>
            <person name="Dal Grande F."/>
            <person name="Keller J."/>
        </authorList>
    </citation>
    <scope>NUCLEOTIDE SEQUENCE [LARGE SCALE GENOMIC DNA]</scope>
    <source>
        <strain evidence="1 2">SAG 2043</strain>
    </source>
</reference>
<evidence type="ECO:0000313" key="2">
    <source>
        <dbReference type="Proteomes" id="UP001489004"/>
    </source>
</evidence>
<sequence length="101" mass="10423">MPACQSQTYILDPDLHPSMRWRTASPVAPPTGQCVFPAADLTKFPNSPGACQIATACNPDGTCAYARVSGTCGDPAVVSLDASAREMGAAGHPKHLCPPAQ</sequence>
<dbReference type="Proteomes" id="UP001489004">
    <property type="component" value="Unassembled WGS sequence"/>
</dbReference>
<accession>A0AAW1QRN9</accession>
<organism evidence="1 2">
    <name type="scientific">[Myrmecia] bisecta</name>
    <dbReference type="NCBI Taxonomy" id="41462"/>
    <lineage>
        <taxon>Eukaryota</taxon>
        <taxon>Viridiplantae</taxon>
        <taxon>Chlorophyta</taxon>
        <taxon>core chlorophytes</taxon>
        <taxon>Trebouxiophyceae</taxon>
        <taxon>Trebouxiales</taxon>
        <taxon>Trebouxiaceae</taxon>
        <taxon>Myrmecia</taxon>
    </lineage>
</organism>
<name>A0AAW1QRN9_9CHLO</name>
<dbReference type="EMBL" id="JALJOR010000002">
    <property type="protein sequence ID" value="KAK9823791.1"/>
    <property type="molecule type" value="Genomic_DNA"/>
</dbReference>
<evidence type="ECO:0000313" key="1">
    <source>
        <dbReference type="EMBL" id="KAK9823791.1"/>
    </source>
</evidence>
<proteinExistence type="predicted"/>
<dbReference type="AlphaFoldDB" id="A0AAW1QRN9"/>
<comment type="caution">
    <text evidence="1">The sequence shown here is derived from an EMBL/GenBank/DDBJ whole genome shotgun (WGS) entry which is preliminary data.</text>
</comment>
<protein>
    <submittedName>
        <fullName evidence="1">Uncharacterized protein</fullName>
    </submittedName>
</protein>
<keyword evidence="2" id="KW-1185">Reference proteome</keyword>
<gene>
    <name evidence="1" type="ORF">WJX72_005526</name>
</gene>